<gene>
    <name evidence="1" type="ORF">LSAA_291</name>
</gene>
<evidence type="ECO:0000313" key="2">
    <source>
        <dbReference type="Proteomes" id="UP000675881"/>
    </source>
</evidence>
<proteinExistence type="predicted"/>
<protein>
    <submittedName>
        <fullName evidence="1">(salmon louse) hypothetical protein</fullName>
    </submittedName>
</protein>
<accession>A0A817FDS7</accession>
<evidence type="ECO:0000313" key="1">
    <source>
        <dbReference type="EMBL" id="CAF2746077.1"/>
    </source>
</evidence>
<dbReference type="EMBL" id="CAJNVT010000123">
    <property type="protein sequence ID" value="CAF2746077.1"/>
    <property type="molecule type" value="Genomic_DNA"/>
</dbReference>
<dbReference type="Proteomes" id="UP000675881">
    <property type="component" value="Unassembled WGS sequence"/>
</dbReference>
<sequence>MRCESSEKSSPGFAVSLIILRKSHFGTLKGPDEGRKKRVTIAERIFQNRVTGTPESRPTVSAARRYKIEGNRLNNKVNKLLEEEIVKNLKELDGILFLGIRVVFPSSSRKRFFDELHRYHQGVVKMKMRSRGTMDGSRRVLSQKALKFLQSISEDQYEENKDDNWIDFHALDGLFDIALD</sequence>
<keyword evidence="2" id="KW-1185">Reference proteome</keyword>
<dbReference type="AlphaFoldDB" id="A0A817FDS7"/>
<name>A0A817FDS7_LEPSM</name>
<comment type="caution">
    <text evidence="1">The sequence shown here is derived from an EMBL/GenBank/DDBJ whole genome shotgun (WGS) entry which is preliminary data.</text>
</comment>
<organism evidence="1 2">
    <name type="scientific">Lepeophtheirus salmonis</name>
    <name type="common">Salmon louse</name>
    <name type="synonym">Caligus salmonis</name>
    <dbReference type="NCBI Taxonomy" id="72036"/>
    <lineage>
        <taxon>Eukaryota</taxon>
        <taxon>Metazoa</taxon>
        <taxon>Ecdysozoa</taxon>
        <taxon>Arthropoda</taxon>
        <taxon>Crustacea</taxon>
        <taxon>Multicrustacea</taxon>
        <taxon>Hexanauplia</taxon>
        <taxon>Copepoda</taxon>
        <taxon>Siphonostomatoida</taxon>
        <taxon>Caligidae</taxon>
        <taxon>Lepeophtheirus</taxon>
    </lineage>
</organism>
<reference evidence="1" key="1">
    <citation type="submission" date="2021-02" db="EMBL/GenBank/DDBJ databases">
        <authorList>
            <person name="Bekaert M."/>
        </authorList>
    </citation>
    <scope>NUCLEOTIDE SEQUENCE</scope>
    <source>
        <strain evidence="1">IoA-00</strain>
    </source>
</reference>